<accession>A0ABQ6N2A0</accession>
<feature type="compositionally biased region" description="Low complexity" evidence="1">
    <location>
        <begin position="97"/>
        <end position="109"/>
    </location>
</feature>
<feature type="region of interest" description="Disordered" evidence="1">
    <location>
        <begin position="1"/>
        <end position="156"/>
    </location>
</feature>
<organism evidence="2 3">
    <name type="scientific">Tetraparma gracilis</name>
    <dbReference type="NCBI Taxonomy" id="2962635"/>
    <lineage>
        <taxon>Eukaryota</taxon>
        <taxon>Sar</taxon>
        <taxon>Stramenopiles</taxon>
        <taxon>Ochrophyta</taxon>
        <taxon>Bolidophyceae</taxon>
        <taxon>Parmales</taxon>
        <taxon>Triparmaceae</taxon>
        <taxon>Tetraparma</taxon>
    </lineage>
</organism>
<comment type="caution">
    <text evidence="2">The sequence shown here is derived from an EMBL/GenBank/DDBJ whole genome shotgun (WGS) entry which is preliminary data.</text>
</comment>
<protein>
    <recommendedName>
        <fullName evidence="4">Myb-like domain-containing protein</fullName>
    </recommendedName>
</protein>
<feature type="compositionally biased region" description="Pro residues" evidence="1">
    <location>
        <begin position="86"/>
        <end position="96"/>
    </location>
</feature>
<feature type="region of interest" description="Disordered" evidence="1">
    <location>
        <begin position="531"/>
        <end position="561"/>
    </location>
</feature>
<feature type="compositionally biased region" description="Basic residues" evidence="1">
    <location>
        <begin position="286"/>
        <end position="299"/>
    </location>
</feature>
<evidence type="ECO:0008006" key="4">
    <source>
        <dbReference type="Google" id="ProtNLM"/>
    </source>
</evidence>
<sequence>MLGALGLSSTSRSSAASSSSASSAPRSLSSLSAGHQSSDRGAFLSSYQSQAAARRAKTKASLLDKLNLPPADQPLPVRKRALHPQPSRPPPPPPSGPAFAAATPAATPGKSQPRKSQPSPGHFAGKRAELERRSRQAAAPPPPPPPPPDDLALLNSLTADVPDSYLLNIITDSSSSSFSLDASASLDTSSSFSAAPSTNSTAMPWVTGSSLFLLPSQAAFKKPKSPRPEEDGGSAYVAPVKNVKSSYDYCSGDAYYSSEDEAPLEESDSDDGAFTGKRFSSADMAKRKKRSKKKKKKPSRAVTEKEKEKQTRREERERKRREKAQAESILIPLVESEGEEEKGDPAIKVVQDDGIWSLRTTKLLKKGFDEHPDPSSATFWSDVCAVVNRPYITPDMCRSKWFAFFDDSPPPLTDAGLREKANAKKRRELRNHSRLSKGRDDLFESSAHALDGSYEKAPDLCGGIDFGSPICASPASVTSLSSETCLELQEEEEEQAKNSLFLNKGFNSYFENTFGMRKKFVKRGKGWGQKDGALMIKDEPNPSPSAASSSNPKKRKRPVPQEQAVVVEQKSKGLKAAVSPGGTVTVLCTKEVEDDEAEFDYDSDGNLLDAEGML</sequence>
<gene>
    <name evidence="2" type="ORF">TeGR_g1513</name>
</gene>
<proteinExistence type="predicted"/>
<name>A0ABQ6N2A0_9STRA</name>
<feature type="compositionally biased region" description="Low complexity" evidence="1">
    <location>
        <begin position="1"/>
        <end position="32"/>
    </location>
</feature>
<evidence type="ECO:0000313" key="3">
    <source>
        <dbReference type="Proteomes" id="UP001165060"/>
    </source>
</evidence>
<dbReference type="EMBL" id="BRYB01003516">
    <property type="protein sequence ID" value="GMI38089.1"/>
    <property type="molecule type" value="Genomic_DNA"/>
</dbReference>
<feature type="compositionally biased region" description="Basic and acidic residues" evidence="1">
    <location>
        <begin position="302"/>
        <end position="317"/>
    </location>
</feature>
<evidence type="ECO:0000256" key="1">
    <source>
        <dbReference type="SAM" id="MobiDB-lite"/>
    </source>
</evidence>
<feature type="compositionally biased region" description="Pro residues" evidence="1">
    <location>
        <begin position="139"/>
        <end position="149"/>
    </location>
</feature>
<evidence type="ECO:0000313" key="2">
    <source>
        <dbReference type="EMBL" id="GMI38089.1"/>
    </source>
</evidence>
<reference evidence="2 3" key="1">
    <citation type="journal article" date="2023" name="Commun. Biol.">
        <title>Genome analysis of Parmales, the sister group of diatoms, reveals the evolutionary specialization of diatoms from phago-mixotrophs to photoautotrophs.</title>
        <authorList>
            <person name="Ban H."/>
            <person name="Sato S."/>
            <person name="Yoshikawa S."/>
            <person name="Yamada K."/>
            <person name="Nakamura Y."/>
            <person name="Ichinomiya M."/>
            <person name="Sato N."/>
            <person name="Blanc-Mathieu R."/>
            <person name="Endo H."/>
            <person name="Kuwata A."/>
            <person name="Ogata H."/>
        </authorList>
    </citation>
    <scope>NUCLEOTIDE SEQUENCE [LARGE SCALE GENOMIC DNA]</scope>
</reference>
<dbReference type="Proteomes" id="UP001165060">
    <property type="component" value="Unassembled WGS sequence"/>
</dbReference>
<feature type="compositionally biased region" description="Acidic residues" evidence="1">
    <location>
        <begin position="258"/>
        <end position="271"/>
    </location>
</feature>
<feature type="region of interest" description="Disordered" evidence="1">
    <location>
        <begin position="177"/>
        <end position="200"/>
    </location>
</feature>
<feature type="region of interest" description="Disordered" evidence="1">
    <location>
        <begin position="258"/>
        <end position="346"/>
    </location>
</feature>
<keyword evidence="3" id="KW-1185">Reference proteome</keyword>